<dbReference type="PRINTS" id="PR00471">
    <property type="entry name" value="ACETATEKNASE"/>
</dbReference>
<dbReference type="InterPro" id="IPR000890">
    <property type="entry name" value="Aliphatic_acid_kin_short-chain"/>
</dbReference>
<dbReference type="SUPFAM" id="SSF53067">
    <property type="entry name" value="Actin-like ATPase domain"/>
    <property type="match status" value="2"/>
</dbReference>
<keyword evidence="12" id="KW-1185">Reference proteome</keyword>
<dbReference type="PANTHER" id="PTHR21060">
    <property type="entry name" value="ACETATE KINASE"/>
    <property type="match status" value="1"/>
</dbReference>
<dbReference type="PIRSF" id="PIRSF036458">
    <property type="entry name" value="Butyrate_kin"/>
    <property type="match status" value="1"/>
</dbReference>
<dbReference type="Gene3D" id="3.30.420.40">
    <property type="match status" value="2"/>
</dbReference>
<evidence type="ECO:0000256" key="5">
    <source>
        <dbReference type="ARBA" id="ARBA00022741"/>
    </source>
</evidence>
<comment type="caution">
    <text evidence="11">The sequence shown here is derived from an EMBL/GenBank/DDBJ whole genome shotgun (WGS) entry which is preliminary data.</text>
</comment>
<evidence type="ECO:0000256" key="7">
    <source>
        <dbReference type="ARBA" id="ARBA00022840"/>
    </source>
</evidence>
<dbReference type="Pfam" id="PF00871">
    <property type="entry name" value="Acetate_kinase"/>
    <property type="match status" value="1"/>
</dbReference>
<evidence type="ECO:0000256" key="9">
    <source>
        <dbReference type="HAMAP-Rule" id="MF_00542"/>
    </source>
</evidence>
<evidence type="ECO:0000256" key="3">
    <source>
        <dbReference type="ARBA" id="ARBA00022490"/>
    </source>
</evidence>
<evidence type="ECO:0000256" key="10">
    <source>
        <dbReference type="RuleBase" id="RU003835"/>
    </source>
</evidence>
<dbReference type="GO" id="GO:0047761">
    <property type="term" value="F:butyrate kinase activity"/>
    <property type="evidence" value="ECO:0007669"/>
    <property type="project" value="UniProtKB-UniRule"/>
</dbReference>
<dbReference type="PANTHER" id="PTHR21060:SF3">
    <property type="entry name" value="BUTYRATE KINASE 2-RELATED"/>
    <property type="match status" value="1"/>
</dbReference>
<dbReference type="GO" id="GO:0005524">
    <property type="term" value="F:ATP binding"/>
    <property type="evidence" value="ECO:0007669"/>
    <property type="project" value="UniProtKB-KW"/>
</dbReference>
<comment type="catalytic activity">
    <reaction evidence="8 9">
        <text>butanoate + ATP = butanoyl phosphate + ADP</text>
        <dbReference type="Rhea" id="RHEA:13585"/>
        <dbReference type="ChEBI" id="CHEBI:17968"/>
        <dbReference type="ChEBI" id="CHEBI:30616"/>
        <dbReference type="ChEBI" id="CHEBI:58079"/>
        <dbReference type="ChEBI" id="CHEBI:456216"/>
        <dbReference type="EC" id="2.7.2.7"/>
    </reaction>
</comment>
<evidence type="ECO:0000256" key="8">
    <source>
        <dbReference type="ARBA" id="ARBA00048596"/>
    </source>
</evidence>
<dbReference type="PROSITE" id="PS01076">
    <property type="entry name" value="ACETATE_KINASE_2"/>
    <property type="match status" value="1"/>
</dbReference>
<dbReference type="GO" id="GO:0005737">
    <property type="term" value="C:cytoplasm"/>
    <property type="evidence" value="ECO:0007669"/>
    <property type="project" value="UniProtKB-SubCell"/>
</dbReference>
<dbReference type="HAMAP" id="MF_00542">
    <property type="entry name" value="Butyrate_kinase"/>
    <property type="match status" value="1"/>
</dbReference>
<evidence type="ECO:0000256" key="2">
    <source>
        <dbReference type="ARBA" id="ARBA00008748"/>
    </source>
</evidence>
<dbReference type="CDD" id="cd24011">
    <property type="entry name" value="ASKHA_NBD_BK"/>
    <property type="match status" value="1"/>
</dbReference>
<proteinExistence type="inferred from homology"/>
<evidence type="ECO:0000256" key="6">
    <source>
        <dbReference type="ARBA" id="ARBA00022777"/>
    </source>
</evidence>
<name>A0A2P7Q2J7_9FIRM</name>
<dbReference type="OrthoDB" id="9771859at2"/>
<keyword evidence="4 9" id="KW-0808">Transferase</keyword>
<sequence>MKDIYKILTINPGSTSTKIAVFDNDQEVFEKTLRHSSDEIGQFKNISDQFNFRKDVIESELTLANIDLKSLDCIVGRGGLLKPIKGGTYSVTESMLEDLRVGVSGQHASNLGGIIANEFSKELNIPAFIVDPVVVDEMMPVARVSGLADIERRSIFHALNQKAIARRYADEIGKKYSDLNLIVAHMGGGVSIGAHEKGCVVDVANALDGEGPFSPERSGSIPIGSLVDMCYSGKYTIYDMKKKITGKGGLVSYLDTNDVRDVEAMVENGDEKAITVYKAMAYQIAKDIGAGATVLAGKVDAILLTGGIAYSKKFTDLITERVNFIANVKVYPGEDEMIALALGGLRVMRGEEVAQNYDEQ</sequence>
<comment type="similarity">
    <text evidence="2 9 10">Belongs to the acetokinase family.</text>
</comment>
<evidence type="ECO:0000256" key="4">
    <source>
        <dbReference type="ARBA" id="ARBA00022679"/>
    </source>
</evidence>
<dbReference type="InterPro" id="IPR011245">
    <property type="entry name" value="Butyrate_kin"/>
</dbReference>
<gene>
    <name evidence="9" type="primary">buk</name>
    <name evidence="11" type="ORF">UF10_00050</name>
</gene>
<dbReference type="RefSeq" id="WP_106775831.1">
    <property type="nucleotide sequence ID" value="NZ_JYGE01000001.1"/>
</dbReference>
<dbReference type="PROSITE" id="PS01075">
    <property type="entry name" value="ACETATE_KINASE_1"/>
    <property type="match status" value="1"/>
</dbReference>
<comment type="subcellular location">
    <subcellularLocation>
        <location evidence="1 9">Cytoplasm</location>
    </subcellularLocation>
</comment>
<organism evidence="11 12">
    <name type="scientific">Peptostreptococcus russellii</name>
    <dbReference type="NCBI Taxonomy" id="215200"/>
    <lineage>
        <taxon>Bacteria</taxon>
        <taxon>Bacillati</taxon>
        <taxon>Bacillota</taxon>
        <taxon>Clostridia</taxon>
        <taxon>Peptostreptococcales</taxon>
        <taxon>Peptostreptococcaceae</taxon>
        <taxon>Peptostreptococcus</taxon>
    </lineage>
</organism>
<keyword evidence="6 9" id="KW-0418">Kinase</keyword>
<dbReference type="AlphaFoldDB" id="A0A2P7Q2J7"/>
<dbReference type="GO" id="GO:0008776">
    <property type="term" value="F:acetate kinase activity"/>
    <property type="evidence" value="ECO:0007669"/>
    <property type="project" value="TreeGrafter"/>
</dbReference>
<dbReference type="Proteomes" id="UP000241434">
    <property type="component" value="Unassembled WGS sequence"/>
</dbReference>
<evidence type="ECO:0000313" key="11">
    <source>
        <dbReference type="EMBL" id="PSJ32194.1"/>
    </source>
</evidence>
<evidence type="ECO:0000313" key="12">
    <source>
        <dbReference type="Proteomes" id="UP000241434"/>
    </source>
</evidence>
<evidence type="ECO:0000256" key="1">
    <source>
        <dbReference type="ARBA" id="ARBA00004496"/>
    </source>
</evidence>
<dbReference type="GO" id="GO:0006083">
    <property type="term" value="P:acetate metabolic process"/>
    <property type="evidence" value="ECO:0007669"/>
    <property type="project" value="TreeGrafter"/>
</dbReference>
<dbReference type="InterPro" id="IPR023865">
    <property type="entry name" value="Aliphatic_acid_kinase_CS"/>
</dbReference>
<dbReference type="InterPro" id="IPR043129">
    <property type="entry name" value="ATPase_NBD"/>
</dbReference>
<dbReference type="NCBIfam" id="NF002834">
    <property type="entry name" value="PRK03011.1-5"/>
    <property type="match status" value="1"/>
</dbReference>
<keyword evidence="5 9" id="KW-0547">Nucleotide-binding</keyword>
<dbReference type="EC" id="2.7.2.7" evidence="9"/>
<keyword evidence="3 9" id="KW-0963">Cytoplasm</keyword>
<dbReference type="NCBIfam" id="TIGR02707">
    <property type="entry name" value="butyr_kinase"/>
    <property type="match status" value="1"/>
</dbReference>
<reference evidence="11" key="1">
    <citation type="thesis" date="2015" institute="Rutgers" country="The State University of New Jersey, 14 College Farm Rd., New Brunswick, NJ, USA">
        <title>Ammonia toxicity in bacteria and its implications for treatment of and resource recovery from highly nitrogenous organic wastes.</title>
        <authorList>
            <person name="Luther A.K."/>
        </authorList>
    </citation>
    <scope>NUCLEOTIDE SEQUENCE</scope>
    <source>
        <strain evidence="11">RT-10B</strain>
    </source>
</reference>
<accession>A0A2P7Q2J7</accession>
<keyword evidence="7 9" id="KW-0067">ATP-binding</keyword>
<protein>
    <recommendedName>
        <fullName evidence="9">Probable butyrate kinase</fullName>
        <shortName evidence="9">BK</shortName>
        <ecNumber evidence="9">2.7.2.7</ecNumber>
    </recommendedName>
    <alternativeName>
        <fullName evidence="9">Branched-chain carboxylic acid kinase</fullName>
    </alternativeName>
</protein>
<dbReference type="EMBL" id="JYGE01000001">
    <property type="protein sequence ID" value="PSJ32194.1"/>
    <property type="molecule type" value="Genomic_DNA"/>
</dbReference>